<dbReference type="GeneID" id="87892291"/>
<accession>A0ABR0F895</accession>
<dbReference type="EMBL" id="JAFFGZ010000008">
    <property type="protein sequence ID" value="KAK4640188.1"/>
    <property type="molecule type" value="Genomic_DNA"/>
</dbReference>
<evidence type="ECO:0000313" key="1">
    <source>
        <dbReference type="EMBL" id="KAK4640188.1"/>
    </source>
</evidence>
<dbReference type="Proteomes" id="UP001322138">
    <property type="component" value="Unassembled WGS sequence"/>
</dbReference>
<gene>
    <name evidence="1" type="ORF">QC761_0089390</name>
</gene>
<evidence type="ECO:0000313" key="2">
    <source>
        <dbReference type="Proteomes" id="UP001322138"/>
    </source>
</evidence>
<protein>
    <submittedName>
        <fullName evidence="1">Uncharacterized protein</fullName>
    </submittedName>
</protein>
<name>A0ABR0F895_9PEZI</name>
<organism evidence="1 2">
    <name type="scientific">Podospora bellae-mahoneyi</name>
    <dbReference type="NCBI Taxonomy" id="2093777"/>
    <lineage>
        <taxon>Eukaryota</taxon>
        <taxon>Fungi</taxon>
        <taxon>Dikarya</taxon>
        <taxon>Ascomycota</taxon>
        <taxon>Pezizomycotina</taxon>
        <taxon>Sordariomycetes</taxon>
        <taxon>Sordariomycetidae</taxon>
        <taxon>Sordariales</taxon>
        <taxon>Podosporaceae</taxon>
        <taxon>Podospora</taxon>
    </lineage>
</organism>
<reference evidence="1 2" key="1">
    <citation type="journal article" date="2023" name="bioRxiv">
        <title>High-quality genome assemblies of four members of thePodospora anserinaspecies complex.</title>
        <authorList>
            <person name="Ament-Velasquez S.L."/>
            <person name="Vogan A.A."/>
            <person name="Wallerman O."/>
            <person name="Hartmann F."/>
            <person name="Gautier V."/>
            <person name="Silar P."/>
            <person name="Giraud T."/>
            <person name="Johannesson H."/>
        </authorList>
    </citation>
    <scope>NUCLEOTIDE SEQUENCE [LARGE SCALE GENOMIC DNA]</scope>
    <source>
        <strain evidence="1 2">CBS 112042</strain>
    </source>
</reference>
<dbReference type="RefSeq" id="XP_062729164.1">
    <property type="nucleotide sequence ID" value="XM_062872945.1"/>
</dbReference>
<keyword evidence="2" id="KW-1185">Reference proteome</keyword>
<comment type="caution">
    <text evidence="1">The sequence shown here is derived from an EMBL/GenBank/DDBJ whole genome shotgun (WGS) entry which is preliminary data.</text>
</comment>
<proteinExistence type="predicted"/>
<sequence length="79" mass="8561">MTPWCTSLGVAVFQDIPPSRCQPLYILGMALCQPYLHVEGISSGGDEHSSIPRRATDFFLLKTAKPDGFRLVTSSSSSS</sequence>